<sequence length="216" mass="24000">MIGRPGQRSARKSKTRFPTSLMFDTLSQPNRAGLLPRTESAESFGTSRMPSSDMPSTGNHLAPSRQSLHRKYENSITLRGRIRDSLTSTGAILMRSCLEGRRRKCLAPNSKPSLTPHRFVNESDDVAAAGFACGAWMHRRAPWMEPRKAPCQGRLHGRTRTAFLYPISIPVHERPIRARIPGINDLVPPPVPLLSADNNLSVLKIRGSSCLYLLVH</sequence>
<dbReference type="Proteomes" id="UP000010816">
    <property type="component" value="Chromosome"/>
</dbReference>
<dbReference type="AlphaFoldDB" id="L0GX22"/>
<accession>L0GX22</accession>
<name>L0GX22_9GAMM</name>
<protein>
    <submittedName>
        <fullName evidence="2">Uncharacterized protein</fullName>
    </submittedName>
</protein>
<dbReference type="HOGENOM" id="CLU_1277133_0_0_6"/>
<evidence type="ECO:0000313" key="2">
    <source>
        <dbReference type="EMBL" id="AGA91318.1"/>
    </source>
</evidence>
<feature type="region of interest" description="Disordered" evidence="1">
    <location>
        <begin position="1"/>
        <end position="67"/>
    </location>
</feature>
<evidence type="ECO:0000313" key="3">
    <source>
        <dbReference type="Proteomes" id="UP000010816"/>
    </source>
</evidence>
<organism evidence="2 3">
    <name type="scientific">Thioflavicoccus mobilis 8321</name>
    <dbReference type="NCBI Taxonomy" id="765912"/>
    <lineage>
        <taxon>Bacteria</taxon>
        <taxon>Pseudomonadati</taxon>
        <taxon>Pseudomonadota</taxon>
        <taxon>Gammaproteobacteria</taxon>
        <taxon>Chromatiales</taxon>
        <taxon>Chromatiaceae</taxon>
        <taxon>Thioflavicoccus</taxon>
    </lineage>
</organism>
<keyword evidence="3" id="KW-1185">Reference proteome</keyword>
<evidence type="ECO:0000256" key="1">
    <source>
        <dbReference type="SAM" id="MobiDB-lite"/>
    </source>
</evidence>
<proteinExistence type="predicted"/>
<dbReference type="STRING" id="765912.Thimo_2594"/>
<gene>
    <name evidence="2" type="ORF">Thimo_2594</name>
</gene>
<reference evidence="2 3" key="1">
    <citation type="submission" date="2011-09" db="EMBL/GenBank/DDBJ databases">
        <title>Complete sequence of chromosome of Thioflavicoccus mobilis 8321.</title>
        <authorList>
            <consortium name="US DOE Joint Genome Institute"/>
            <person name="Lucas S."/>
            <person name="Han J."/>
            <person name="Lapidus A."/>
            <person name="Cheng J.-F."/>
            <person name="Goodwin L."/>
            <person name="Pitluck S."/>
            <person name="Peters L."/>
            <person name="Ovchinnikova G."/>
            <person name="Lu M."/>
            <person name="Detter J.C."/>
            <person name="Han C."/>
            <person name="Tapia R."/>
            <person name="Land M."/>
            <person name="Hauser L."/>
            <person name="Kyrpides N."/>
            <person name="Ivanova N."/>
            <person name="Pagani I."/>
            <person name="Vogl K."/>
            <person name="Liu Z."/>
            <person name="Imhoff J."/>
            <person name="Thiel V."/>
            <person name="Frigaard N.-U."/>
            <person name="Bryant D."/>
            <person name="Woyke T."/>
        </authorList>
    </citation>
    <scope>NUCLEOTIDE SEQUENCE [LARGE SCALE GENOMIC DNA]</scope>
    <source>
        <strain evidence="2 3">8321</strain>
    </source>
</reference>
<feature type="compositionally biased region" description="Polar residues" evidence="1">
    <location>
        <begin position="41"/>
        <end position="59"/>
    </location>
</feature>
<dbReference type="KEGG" id="tmb:Thimo_2594"/>
<dbReference type="EMBL" id="CP003051">
    <property type="protein sequence ID" value="AGA91318.1"/>
    <property type="molecule type" value="Genomic_DNA"/>
</dbReference>